<sequence length="50" mass="5716">MQVEMMLKNVVICINRASVLHQITVLLDLNGSVFCVKLRGMMNEVARQRL</sequence>
<dbReference type="Proteomes" id="UP000274578">
    <property type="component" value="Chromosome 1"/>
</dbReference>
<dbReference type="KEGG" id="poc:NCTC13071_00251"/>
<dbReference type="EMBL" id="LR134384">
    <property type="protein sequence ID" value="VEH14283.1"/>
    <property type="molecule type" value="Genomic_DNA"/>
</dbReference>
<evidence type="ECO:0000313" key="1">
    <source>
        <dbReference type="EMBL" id="VEH14283.1"/>
    </source>
</evidence>
<reference evidence="1 2" key="1">
    <citation type="submission" date="2018-12" db="EMBL/GenBank/DDBJ databases">
        <authorList>
            <consortium name="Pathogen Informatics"/>
        </authorList>
    </citation>
    <scope>NUCLEOTIDE SEQUENCE [LARGE SCALE GENOMIC DNA]</scope>
    <source>
        <strain evidence="1 2">NCTC13071</strain>
    </source>
</reference>
<proteinExistence type="predicted"/>
<accession>A0A3S4T9C6</accession>
<organism evidence="1 2">
    <name type="scientific">Segatella oris</name>
    <dbReference type="NCBI Taxonomy" id="28135"/>
    <lineage>
        <taxon>Bacteria</taxon>
        <taxon>Pseudomonadati</taxon>
        <taxon>Bacteroidota</taxon>
        <taxon>Bacteroidia</taxon>
        <taxon>Bacteroidales</taxon>
        <taxon>Prevotellaceae</taxon>
        <taxon>Segatella</taxon>
    </lineage>
</organism>
<name>A0A3S4T9C6_9BACT</name>
<gene>
    <name evidence="1" type="ORF">NCTC13071_00251</name>
</gene>
<evidence type="ECO:0000313" key="2">
    <source>
        <dbReference type="Proteomes" id="UP000274578"/>
    </source>
</evidence>
<protein>
    <submittedName>
        <fullName evidence="1">Uncharacterized protein</fullName>
    </submittedName>
</protein>
<dbReference type="AlphaFoldDB" id="A0A3S4T9C6"/>